<evidence type="ECO:0000256" key="1">
    <source>
        <dbReference type="SAM" id="Phobius"/>
    </source>
</evidence>
<feature type="transmembrane region" description="Helical" evidence="1">
    <location>
        <begin position="58"/>
        <end position="81"/>
    </location>
</feature>
<dbReference type="STRING" id="370622.LA66_00520"/>
<reference evidence="2 3" key="1">
    <citation type="submission" date="2014-09" db="EMBL/GenBank/DDBJ databases">
        <title>Isolation and characterization of Aurantimonas altamirensis ON-56566 from clinical sample following a dog bite.</title>
        <authorList>
            <person name="Eshaghi A."/>
            <person name="Li A."/>
            <person name="Shahinas D."/>
            <person name="Bahn P."/>
            <person name="Kus J.V."/>
            <person name="Patel S.N."/>
        </authorList>
    </citation>
    <scope>NUCLEOTIDE SEQUENCE [LARGE SCALE GENOMIC DNA]</scope>
    <source>
        <strain evidence="2 3">ON-56566</strain>
    </source>
</reference>
<dbReference type="Proteomes" id="UP000030826">
    <property type="component" value="Unassembled WGS sequence"/>
</dbReference>
<protein>
    <submittedName>
        <fullName evidence="2">Uncharacterized protein</fullName>
    </submittedName>
</protein>
<sequence length="231" mass="25657">MERWQHTTYVEDGDPMRVADAIVSLLRREGMQRVIESAPLSTLAPDVPLLGRAMGSGAWAVAVIAGAAGWTIVKTLPLGLLGERAPASSRMRLVELASFLGTSALQVNLYEAAFLVLLEVDRQSRHLLSGYGPGSIRNPDPLYFNDEPLSEDRIDVRFELLPLQQLIWESIRYDYAGPTLDHEQFVARLARKLGGKNAACCKDKWAANILRSREPLSIEHGVTLYFERQAT</sequence>
<comment type="caution">
    <text evidence="2">The sequence shown here is derived from an EMBL/GenBank/DDBJ whole genome shotgun (WGS) entry which is preliminary data.</text>
</comment>
<gene>
    <name evidence="2" type="ORF">LA66_00520</name>
</gene>
<keyword evidence="1" id="KW-0812">Transmembrane</keyword>
<organism evidence="2 3">
    <name type="scientific">Aureimonas altamirensis</name>
    <dbReference type="NCBI Taxonomy" id="370622"/>
    <lineage>
        <taxon>Bacteria</taxon>
        <taxon>Pseudomonadati</taxon>
        <taxon>Pseudomonadota</taxon>
        <taxon>Alphaproteobacteria</taxon>
        <taxon>Hyphomicrobiales</taxon>
        <taxon>Aurantimonadaceae</taxon>
        <taxon>Aureimonas</taxon>
    </lineage>
</organism>
<keyword evidence="1" id="KW-0472">Membrane</keyword>
<evidence type="ECO:0000313" key="2">
    <source>
        <dbReference type="EMBL" id="KHJ55206.1"/>
    </source>
</evidence>
<accession>A0A0B1Q756</accession>
<proteinExistence type="predicted"/>
<evidence type="ECO:0000313" key="3">
    <source>
        <dbReference type="Proteomes" id="UP000030826"/>
    </source>
</evidence>
<dbReference type="EMBL" id="JRFJ01000001">
    <property type="protein sequence ID" value="KHJ55206.1"/>
    <property type="molecule type" value="Genomic_DNA"/>
</dbReference>
<name>A0A0B1Q756_9HYPH</name>
<feature type="transmembrane region" description="Helical" evidence="1">
    <location>
        <begin position="93"/>
        <end position="118"/>
    </location>
</feature>
<dbReference type="AlphaFoldDB" id="A0A0B1Q756"/>
<keyword evidence="1" id="KW-1133">Transmembrane helix</keyword>